<dbReference type="Proteomes" id="UP000265497">
    <property type="component" value="Unassembled WGS sequence"/>
</dbReference>
<evidence type="ECO:0000313" key="2">
    <source>
        <dbReference type="Proteomes" id="UP000265497"/>
    </source>
</evidence>
<gene>
    <name evidence="1" type="ORF">CKY20_08790</name>
</gene>
<dbReference type="AlphaFoldDB" id="A0A3A1YET2"/>
<protein>
    <submittedName>
        <fullName evidence="1">Uncharacterized protein</fullName>
    </submittedName>
</protein>
<sequence>MENKEITFEVMVTSSDLLEREIDRYNNFNNTDFKIIKITEEIEVFFCEIRTTSSLSHIFDLGFGLARYEEELRQQGKIDW</sequence>
<accession>A0A3A1YET2</accession>
<reference evidence="1 2" key="1">
    <citation type="submission" date="2017-08" db="EMBL/GenBank/DDBJ databases">
        <title>Capnocytophaga canis 17-158 assembly.</title>
        <authorList>
            <person name="Gulvik C.A."/>
        </authorList>
    </citation>
    <scope>NUCLEOTIDE SEQUENCE [LARGE SCALE GENOMIC DNA]</scope>
    <source>
        <strain evidence="1 2">17-158</strain>
    </source>
</reference>
<dbReference type="EMBL" id="NSDI01000008">
    <property type="protein sequence ID" value="RIY35946.1"/>
    <property type="molecule type" value="Genomic_DNA"/>
</dbReference>
<name>A0A3A1YET2_9FLAO</name>
<comment type="caution">
    <text evidence="1">The sequence shown here is derived from an EMBL/GenBank/DDBJ whole genome shotgun (WGS) entry which is preliminary data.</text>
</comment>
<organism evidence="1 2">
    <name type="scientific">Capnocytophaga canis</name>
    <dbReference type="NCBI Taxonomy" id="1848903"/>
    <lineage>
        <taxon>Bacteria</taxon>
        <taxon>Pseudomonadati</taxon>
        <taxon>Bacteroidota</taxon>
        <taxon>Flavobacteriia</taxon>
        <taxon>Flavobacteriales</taxon>
        <taxon>Flavobacteriaceae</taxon>
        <taxon>Capnocytophaga</taxon>
    </lineage>
</organism>
<proteinExistence type="predicted"/>
<evidence type="ECO:0000313" key="1">
    <source>
        <dbReference type="EMBL" id="RIY35946.1"/>
    </source>
</evidence>
<dbReference type="RefSeq" id="WP_013998007.1">
    <property type="nucleotide sequence ID" value="NZ_NSDI01000008.1"/>
</dbReference>